<name>A0A4S4C215_9BACL</name>
<feature type="region of interest" description="Disordered" evidence="10">
    <location>
        <begin position="338"/>
        <end position="367"/>
    </location>
</feature>
<dbReference type="GO" id="GO:0008360">
    <property type="term" value="P:regulation of cell shape"/>
    <property type="evidence" value="ECO:0007669"/>
    <property type="project" value="UniProtKB-KW"/>
</dbReference>
<feature type="domain" description="Peptidase S11 D-alanyl-D-alanine carboxypeptidase A N-terminal" evidence="12">
    <location>
        <begin position="29"/>
        <end position="251"/>
    </location>
</feature>
<evidence type="ECO:0000256" key="11">
    <source>
        <dbReference type="SAM" id="Phobius"/>
    </source>
</evidence>
<accession>A0A4S4C215</accession>
<evidence type="ECO:0000256" key="2">
    <source>
        <dbReference type="ARBA" id="ARBA00022729"/>
    </source>
</evidence>
<keyword evidence="14" id="KW-1185">Reference proteome</keyword>
<evidence type="ECO:0000256" key="10">
    <source>
        <dbReference type="SAM" id="MobiDB-lite"/>
    </source>
</evidence>
<dbReference type="InterPro" id="IPR012338">
    <property type="entry name" value="Beta-lactam/transpept-like"/>
</dbReference>
<evidence type="ECO:0000256" key="7">
    <source>
        <dbReference type="PIRSR" id="PIRSR618044-1"/>
    </source>
</evidence>
<feature type="active site" description="Proton acceptor" evidence="7">
    <location>
        <position position="63"/>
    </location>
</feature>
<dbReference type="PANTHER" id="PTHR21581">
    <property type="entry name" value="D-ALANYL-D-ALANINE CARBOXYPEPTIDASE"/>
    <property type="match status" value="1"/>
</dbReference>
<evidence type="ECO:0000313" key="14">
    <source>
        <dbReference type="Proteomes" id="UP000310636"/>
    </source>
</evidence>
<dbReference type="EMBL" id="SSOB01000013">
    <property type="protein sequence ID" value="THF79599.1"/>
    <property type="molecule type" value="Genomic_DNA"/>
</dbReference>
<keyword evidence="3" id="KW-0378">Hydrolase</keyword>
<dbReference type="GO" id="GO:0009252">
    <property type="term" value="P:peptidoglycan biosynthetic process"/>
    <property type="evidence" value="ECO:0007669"/>
    <property type="project" value="UniProtKB-KW"/>
</dbReference>
<proteinExistence type="inferred from homology"/>
<dbReference type="OrthoDB" id="9791132at2"/>
<dbReference type="PANTHER" id="PTHR21581:SF33">
    <property type="entry name" value="D-ALANYL-D-ALANINE CARBOXYPEPTIDASE DACB"/>
    <property type="match status" value="1"/>
</dbReference>
<dbReference type="GO" id="GO:0006508">
    <property type="term" value="P:proteolysis"/>
    <property type="evidence" value="ECO:0007669"/>
    <property type="project" value="InterPro"/>
</dbReference>
<dbReference type="Proteomes" id="UP000310636">
    <property type="component" value="Unassembled WGS sequence"/>
</dbReference>
<gene>
    <name evidence="13" type="ORF">E6C55_12205</name>
</gene>
<dbReference type="GO" id="GO:0009002">
    <property type="term" value="F:serine-type D-Ala-D-Ala carboxypeptidase activity"/>
    <property type="evidence" value="ECO:0007669"/>
    <property type="project" value="InterPro"/>
</dbReference>
<dbReference type="SUPFAM" id="SSF56601">
    <property type="entry name" value="beta-lactamase/transpeptidase-like"/>
    <property type="match status" value="1"/>
</dbReference>
<keyword evidence="5" id="KW-0573">Peptidoglycan synthesis</keyword>
<dbReference type="Gene3D" id="3.40.710.10">
    <property type="entry name" value="DD-peptidase/beta-lactamase superfamily"/>
    <property type="match status" value="1"/>
</dbReference>
<evidence type="ECO:0000256" key="9">
    <source>
        <dbReference type="RuleBase" id="RU004016"/>
    </source>
</evidence>
<keyword evidence="2" id="KW-0732">Signal</keyword>
<keyword evidence="6" id="KW-0961">Cell wall biogenesis/degradation</keyword>
<evidence type="ECO:0000256" key="1">
    <source>
        <dbReference type="ARBA" id="ARBA00007164"/>
    </source>
</evidence>
<keyword evidence="11" id="KW-0812">Transmembrane</keyword>
<dbReference type="GO" id="GO:0071555">
    <property type="term" value="P:cell wall organization"/>
    <property type="evidence" value="ECO:0007669"/>
    <property type="project" value="UniProtKB-KW"/>
</dbReference>
<evidence type="ECO:0000256" key="5">
    <source>
        <dbReference type="ARBA" id="ARBA00022984"/>
    </source>
</evidence>
<dbReference type="AlphaFoldDB" id="A0A4S4C215"/>
<dbReference type="InterPro" id="IPR001967">
    <property type="entry name" value="Peptidase_S11_N"/>
</dbReference>
<dbReference type="PRINTS" id="PR00725">
    <property type="entry name" value="DADACBPTASE1"/>
</dbReference>
<comment type="similarity">
    <text evidence="1 9">Belongs to the peptidase S11 family.</text>
</comment>
<feature type="active site" evidence="7">
    <location>
        <position position="115"/>
    </location>
</feature>
<evidence type="ECO:0000256" key="4">
    <source>
        <dbReference type="ARBA" id="ARBA00022960"/>
    </source>
</evidence>
<keyword evidence="13" id="KW-0121">Carboxypeptidase</keyword>
<feature type="binding site" evidence="8">
    <location>
        <position position="221"/>
    </location>
    <ligand>
        <name>substrate</name>
    </ligand>
</feature>
<protein>
    <submittedName>
        <fullName evidence="13">D-alanyl-D-alanine carboxypeptidase</fullName>
    </submittedName>
</protein>
<keyword evidence="11" id="KW-1133">Transmembrane helix</keyword>
<sequence>MLCILSLGIGLALIRVPTGFAEEAELTALPIDSESAILIDADSGVVLYGKNPEVSMFPASIAKIVTAIIAIEEGTLTDIVTVSKEARYEEGTRVYLAEGEQVTLEKLVYGLMVNSGNDAATAIAEHLDGSKDAFAERMNRFVREQVGVRHTTFTNPSGLPDPNMVTTAEDMALIARYAMGNETFRKVVSTQTLPWNGEEWQTELINHNRMLWDYEGATGVKNGYTTAAGNTLVTSATRDGVDLIAVVLKASGSKQAYADTTKLLDYGFGAFYSKTFLQTGETFVREDDEAIVEWKAERAVAALVPSGSDPAFEVNASGEVLIESPYGGQVAGRLVEASRSEKADPEQVAVPAGEAEATASMKESGRGGEVSGLVAASVGLLMTAGWIRKRRVRRRRQSGGYGGYREDRWD</sequence>
<evidence type="ECO:0000256" key="3">
    <source>
        <dbReference type="ARBA" id="ARBA00022801"/>
    </source>
</evidence>
<evidence type="ECO:0000259" key="12">
    <source>
        <dbReference type="Pfam" id="PF00768"/>
    </source>
</evidence>
<evidence type="ECO:0000313" key="13">
    <source>
        <dbReference type="EMBL" id="THF79599.1"/>
    </source>
</evidence>
<comment type="caution">
    <text evidence="13">The sequence shown here is derived from an EMBL/GenBank/DDBJ whole genome shotgun (WGS) entry which is preliminary data.</text>
</comment>
<evidence type="ECO:0000256" key="8">
    <source>
        <dbReference type="PIRSR" id="PIRSR618044-2"/>
    </source>
</evidence>
<evidence type="ECO:0000256" key="6">
    <source>
        <dbReference type="ARBA" id="ARBA00023316"/>
    </source>
</evidence>
<feature type="transmembrane region" description="Helical" evidence="11">
    <location>
        <begin position="370"/>
        <end position="387"/>
    </location>
</feature>
<keyword evidence="4" id="KW-0133">Cell shape</keyword>
<dbReference type="InterPro" id="IPR018044">
    <property type="entry name" value="Peptidase_S11"/>
</dbReference>
<dbReference type="Pfam" id="PF00768">
    <property type="entry name" value="Peptidase_S11"/>
    <property type="match status" value="1"/>
</dbReference>
<keyword evidence="13" id="KW-0645">Protease</keyword>
<feature type="active site" description="Acyl-ester intermediate" evidence="7">
    <location>
        <position position="60"/>
    </location>
</feature>
<reference evidence="13 14" key="1">
    <citation type="submission" date="2019-04" db="EMBL/GenBank/DDBJ databases">
        <title>Cohnella sp. nov. isolated from preserved vegetables.</title>
        <authorList>
            <person name="Lin S.-Y."/>
            <person name="Hung M.-H."/>
            <person name="Young C.-C."/>
        </authorList>
    </citation>
    <scope>NUCLEOTIDE SEQUENCE [LARGE SCALE GENOMIC DNA]</scope>
    <source>
        <strain evidence="13 14">CC-MHH1044</strain>
    </source>
</reference>
<organism evidence="13 14">
    <name type="scientific">Cohnella fermenti</name>
    <dbReference type="NCBI Taxonomy" id="2565925"/>
    <lineage>
        <taxon>Bacteria</taxon>
        <taxon>Bacillati</taxon>
        <taxon>Bacillota</taxon>
        <taxon>Bacilli</taxon>
        <taxon>Bacillales</taxon>
        <taxon>Paenibacillaceae</taxon>
        <taxon>Cohnella</taxon>
    </lineage>
</organism>
<keyword evidence="11" id="KW-0472">Membrane</keyword>